<dbReference type="Proteomes" id="UP000198956">
    <property type="component" value="Unassembled WGS sequence"/>
</dbReference>
<protein>
    <submittedName>
        <fullName evidence="1">Uncharacterized protein</fullName>
    </submittedName>
</protein>
<accession>A0A1G8EG08</accession>
<sequence>MMNTGIIDDHNDLLVGIALHHFLQEFQKRSGITGICRCTEYVAGLRIYGSE</sequence>
<proteinExistence type="predicted"/>
<organism evidence="1 2">
    <name type="scientific">Aneurinibacillus thermoaerophilus</name>
    <dbReference type="NCBI Taxonomy" id="143495"/>
    <lineage>
        <taxon>Bacteria</taxon>
        <taxon>Bacillati</taxon>
        <taxon>Bacillota</taxon>
        <taxon>Bacilli</taxon>
        <taxon>Bacillales</taxon>
        <taxon>Paenibacillaceae</taxon>
        <taxon>Aneurinibacillus group</taxon>
        <taxon>Aneurinibacillus</taxon>
    </lineage>
</organism>
<reference evidence="1 2" key="1">
    <citation type="submission" date="2016-10" db="EMBL/GenBank/DDBJ databases">
        <authorList>
            <person name="de Groot N.N."/>
        </authorList>
    </citation>
    <scope>NUCLEOTIDE SEQUENCE [LARGE SCALE GENOMIC DNA]</scope>
    <source>
        <strain evidence="1 2">L 420-91</strain>
    </source>
</reference>
<dbReference type="EMBL" id="FNDE01000043">
    <property type="protein sequence ID" value="SDH68791.1"/>
    <property type="molecule type" value="Genomic_DNA"/>
</dbReference>
<gene>
    <name evidence="1" type="ORF">SAMN04489735_104333</name>
</gene>
<evidence type="ECO:0000313" key="1">
    <source>
        <dbReference type="EMBL" id="SDH68791.1"/>
    </source>
</evidence>
<dbReference type="AlphaFoldDB" id="A0A1G8EG08"/>
<evidence type="ECO:0000313" key="2">
    <source>
        <dbReference type="Proteomes" id="UP000198956"/>
    </source>
</evidence>
<name>A0A1G8EG08_ANETH</name>